<dbReference type="EMBL" id="JPKZ01002540">
    <property type="protein sequence ID" value="KHN76324.1"/>
    <property type="molecule type" value="Genomic_DNA"/>
</dbReference>
<evidence type="ECO:0000313" key="2">
    <source>
        <dbReference type="Proteomes" id="UP000031036"/>
    </source>
</evidence>
<proteinExistence type="predicted"/>
<gene>
    <name evidence="1" type="ORF">Tcan_00397</name>
</gene>
<evidence type="ECO:0000313" key="1">
    <source>
        <dbReference type="EMBL" id="KHN76324.1"/>
    </source>
</evidence>
<comment type="caution">
    <text evidence="1">The sequence shown here is derived from an EMBL/GenBank/DDBJ whole genome shotgun (WGS) entry which is preliminary data.</text>
</comment>
<name>A0A0B2V4B4_TOXCA</name>
<dbReference type="AlphaFoldDB" id="A0A0B2V4B4"/>
<feature type="non-terminal residue" evidence="1">
    <location>
        <position position="61"/>
    </location>
</feature>
<accession>A0A0B2V4B4</accession>
<dbReference type="OrthoDB" id="6125763at2759"/>
<sequence>MANLNTAFDILRLHIPTFVYEKSLKYIYFMKYELLRLPLEVVQARYGNAAREIAQKWSTIV</sequence>
<organism evidence="1 2">
    <name type="scientific">Toxocara canis</name>
    <name type="common">Canine roundworm</name>
    <dbReference type="NCBI Taxonomy" id="6265"/>
    <lineage>
        <taxon>Eukaryota</taxon>
        <taxon>Metazoa</taxon>
        <taxon>Ecdysozoa</taxon>
        <taxon>Nematoda</taxon>
        <taxon>Chromadorea</taxon>
        <taxon>Rhabditida</taxon>
        <taxon>Spirurina</taxon>
        <taxon>Ascaridomorpha</taxon>
        <taxon>Ascaridoidea</taxon>
        <taxon>Toxocaridae</taxon>
        <taxon>Toxocara</taxon>
    </lineage>
</organism>
<keyword evidence="2" id="KW-1185">Reference proteome</keyword>
<dbReference type="Proteomes" id="UP000031036">
    <property type="component" value="Unassembled WGS sequence"/>
</dbReference>
<protein>
    <submittedName>
        <fullName evidence="1">Uncharacterized protein</fullName>
    </submittedName>
</protein>
<reference evidence="1 2" key="1">
    <citation type="submission" date="2014-11" db="EMBL/GenBank/DDBJ databases">
        <title>Genetic blueprint of the zoonotic pathogen Toxocara canis.</title>
        <authorList>
            <person name="Zhu X.-Q."/>
            <person name="Korhonen P.K."/>
            <person name="Cai H."/>
            <person name="Young N.D."/>
            <person name="Nejsum P."/>
            <person name="von Samson-Himmelstjerna G."/>
            <person name="Boag P.R."/>
            <person name="Tan P."/>
            <person name="Li Q."/>
            <person name="Min J."/>
            <person name="Yang Y."/>
            <person name="Wang X."/>
            <person name="Fang X."/>
            <person name="Hall R.S."/>
            <person name="Hofmann A."/>
            <person name="Sternberg P.W."/>
            <person name="Jex A.R."/>
            <person name="Gasser R.B."/>
        </authorList>
    </citation>
    <scope>NUCLEOTIDE SEQUENCE [LARGE SCALE GENOMIC DNA]</scope>
    <source>
        <strain evidence="1">PN_DK_2014</strain>
    </source>
</reference>